<accession>A0A6M4GW01</accession>
<feature type="region of interest" description="Disordered" evidence="2">
    <location>
        <begin position="1"/>
        <end position="24"/>
    </location>
</feature>
<dbReference type="InterPro" id="IPR003594">
    <property type="entry name" value="HATPase_dom"/>
</dbReference>
<dbReference type="PROSITE" id="PS50109">
    <property type="entry name" value="HIS_KIN"/>
    <property type="match status" value="1"/>
</dbReference>
<sequence length="263" mass="27919">MKTAVRTVARNSTAPGSRARPRALPEAEPAIVTLELRALEELNQLTSRLLAVADHRNRAPKKPSGARDDFSALVAHELPLMERQLEHMARILDDLATLSRLTEGKLPLARTRVRLADAVSAALEYARPVLAEGGHEVAVSLPTAAVFVHVDSKRLAQALGTLLVQASRRAGREDLLRISAVVEGAEVILTVRDHASRAPRAVASMFGIFPAVEGDAGAMASGLCVGLALVKALVDLHGGSVMAESIGAGRPTTFEVRLPILPD</sequence>
<evidence type="ECO:0000313" key="4">
    <source>
        <dbReference type="EMBL" id="QJR11366.1"/>
    </source>
</evidence>
<dbReference type="KEGG" id="uru:DSM104443_02441"/>
<feature type="domain" description="Histidine kinase" evidence="3">
    <location>
        <begin position="80"/>
        <end position="262"/>
    </location>
</feature>
<dbReference type="RefSeq" id="WP_171092659.1">
    <property type="nucleotide sequence ID" value="NZ_CP053069.1"/>
</dbReference>
<evidence type="ECO:0000256" key="1">
    <source>
        <dbReference type="ARBA" id="ARBA00022553"/>
    </source>
</evidence>
<keyword evidence="5" id="KW-1185">Reference proteome</keyword>
<dbReference type="InterPro" id="IPR036890">
    <property type="entry name" value="HATPase_C_sf"/>
</dbReference>
<dbReference type="PANTHER" id="PTHR43547:SF2">
    <property type="entry name" value="HYBRID SIGNAL TRANSDUCTION HISTIDINE KINASE C"/>
    <property type="match status" value="1"/>
</dbReference>
<reference evidence="4 5" key="1">
    <citation type="submission" date="2020-04" db="EMBL/GenBank/DDBJ databases">
        <title>Usitatibacter rugosus gen. nov., sp. nov. and Usitatibacter palustris sp. nov., novel members of Usitatibacteraceae fam. nov. within the order Nitrosomonadales isolated from soil.</title>
        <authorList>
            <person name="Huber K.J."/>
            <person name="Neumann-Schaal M."/>
            <person name="Geppert A."/>
            <person name="Luckner M."/>
            <person name="Wanner G."/>
            <person name="Overmann J."/>
        </authorList>
    </citation>
    <scope>NUCLEOTIDE SEQUENCE [LARGE SCALE GENOMIC DNA]</scope>
    <source>
        <strain evidence="4 5">0125_3</strain>
    </source>
</reference>
<dbReference type="EMBL" id="CP053069">
    <property type="protein sequence ID" value="QJR11366.1"/>
    <property type="molecule type" value="Genomic_DNA"/>
</dbReference>
<dbReference type="Pfam" id="PF02518">
    <property type="entry name" value="HATPase_c"/>
    <property type="match status" value="1"/>
</dbReference>
<dbReference type="InterPro" id="IPR005467">
    <property type="entry name" value="His_kinase_dom"/>
</dbReference>
<dbReference type="SMART" id="SM00387">
    <property type="entry name" value="HATPase_c"/>
    <property type="match status" value="1"/>
</dbReference>
<dbReference type="SUPFAM" id="SSF55874">
    <property type="entry name" value="ATPase domain of HSP90 chaperone/DNA topoisomerase II/histidine kinase"/>
    <property type="match status" value="1"/>
</dbReference>
<gene>
    <name evidence="4" type="primary">sasA_8</name>
    <name evidence="4" type="ORF">DSM104443_02441</name>
</gene>
<evidence type="ECO:0000313" key="5">
    <source>
        <dbReference type="Proteomes" id="UP000501534"/>
    </source>
</evidence>
<evidence type="ECO:0000259" key="3">
    <source>
        <dbReference type="PROSITE" id="PS50109"/>
    </source>
</evidence>
<dbReference type="EC" id="2.7.-.-" evidence="4"/>
<keyword evidence="4" id="KW-0808">Transferase</keyword>
<dbReference type="GO" id="GO:0000155">
    <property type="term" value="F:phosphorelay sensor kinase activity"/>
    <property type="evidence" value="ECO:0007669"/>
    <property type="project" value="TreeGrafter"/>
</dbReference>
<proteinExistence type="predicted"/>
<protein>
    <submittedName>
        <fullName evidence="4">Adaptive-response sensory-kinase SasA</fullName>
        <ecNumber evidence="4">2.7.-.-</ecNumber>
    </submittedName>
</protein>
<keyword evidence="1" id="KW-0597">Phosphoprotein</keyword>
<evidence type="ECO:0000256" key="2">
    <source>
        <dbReference type="SAM" id="MobiDB-lite"/>
    </source>
</evidence>
<dbReference type="PANTHER" id="PTHR43547">
    <property type="entry name" value="TWO-COMPONENT HISTIDINE KINASE"/>
    <property type="match status" value="1"/>
</dbReference>
<keyword evidence="4" id="KW-0418">Kinase</keyword>
<dbReference type="Proteomes" id="UP000501534">
    <property type="component" value="Chromosome"/>
</dbReference>
<name>A0A6M4GW01_9PROT</name>
<dbReference type="Gene3D" id="3.30.565.10">
    <property type="entry name" value="Histidine kinase-like ATPase, C-terminal domain"/>
    <property type="match status" value="1"/>
</dbReference>
<dbReference type="AlphaFoldDB" id="A0A6M4GW01"/>
<organism evidence="4 5">
    <name type="scientific">Usitatibacter rugosus</name>
    <dbReference type="NCBI Taxonomy" id="2732067"/>
    <lineage>
        <taxon>Bacteria</taxon>
        <taxon>Pseudomonadati</taxon>
        <taxon>Pseudomonadota</taxon>
        <taxon>Betaproteobacteria</taxon>
        <taxon>Nitrosomonadales</taxon>
        <taxon>Usitatibacteraceae</taxon>
        <taxon>Usitatibacter</taxon>
    </lineage>
</organism>